<keyword evidence="2" id="KW-1185">Reference proteome</keyword>
<dbReference type="Proteomes" id="UP000054477">
    <property type="component" value="Unassembled WGS sequence"/>
</dbReference>
<sequence length="52" mass="5896">MGERTNWNLHNTNHRHTDVVLPIFPSSFQLSTVPFHAFLVFPLRVSGAMCTA</sequence>
<dbReference type="AlphaFoldDB" id="A0A0C9WVK9"/>
<reference evidence="1 2" key="1">
    <citation type="submission" date="2014-04" db="EMBL/GenBank/DDBJ databases">
        <authorList>
            <consortium name="DOE Joint Genome Institute"/>
            <person name="Kuo A."/>
            <person name="Kohler A."/>
            <person name="Nagy L.G."/>
            <person name="Floudas D."/>
            <person name="Copeland A."/>
            <person name="Barry K.W."/>
            <person name="Cichocki N."/>
            <person name="Veneault-Fourrey C."/>
            <person name="LaButti K."/>
            <person name="Lindquist E.A."/>
            <person name="Lipzen A."/>
            <person name="Lundell T."/>
            <person name="Morin E."/>
            <person name="Murat C."/>
            <person name="Sun H."/>
            <person name="Tunlid A."/>
            <person name="Henrissat B."/>
            <person name="Grigoriev I.V."/>
            <person name="Hibbett D.S."/>
            <person name="Martin F."/>
            <person name="Nordberg H.P."/>
            <person name="Cantor M.N."/>
            <person name="Hua S.X."/>
        </authorList>
    </citation>
    <scope>NUCLEOTIDE SEQUENCE [LARGE SCALE GENOMIC DNA]</scope>
    <source>
        <strain evidence="1 2">LaAM-08-1</strain>
    </source>
</reference>
<accession>A0A0C9WVK9</accession>
<name>A0A0C9WVK9_9AGAR</name>
<evidence type="ECO:0000313" key="1">
    <source>
        <dbReference type="EMBL" id="KIJ96510.1"/>
    </source>
</evidence>
<dbReference type="EMBL" id="KN838719">
    <property type="protein sequence ID" value="KIJ96510.1"/>
    <property type="molecule type" value="Genomic_DNA"/>
</dbReference>
<evidence type="ECO:0000313" key="2">
    <source>
        <dbReference type="Proteomes" id="UP000054477"/>
    </source>
</evidence>
<protein>
    <submittedName>
        <fullName evidence="1">Unplaced genomic scaffold K443scaffold_184, whole genome shotgun sequence</fullName>
    </submittedName>
</protein>
<proteinExistence type="predicted"/>
<reference evidence="2" key="2">
    <citation type="submission" date="2015-01" db="EMBL/GenBank/DDBJ databases">
        <title>Evolutionary Origins and Diversification of the Mycorrhizal Mutualists.</title>
        <authorList>
            <consortium name="DOE Joint Genome Institute"/>
            <consortium name="Mycorrhizal Genomics Consortium"/>
            <person name="Kohler A."/>
            <person name="Kuo A."/>
            <person name="Nagy L.G."/>
            <person name="Floudas D."/>
            <person name="Copeland A."/>
            <person name="Barry K.W."/>
            <person name="Cichocki N."/>
            <person name="Veneault-Fourrey C."/>
            <person name="LaButti K."/>
            <person name="Lindquist E.A."/>
            <person name="Lipzen A."/>
            <person name="Lundell T."/>
            <person name="Morin E."/>
            <person name="Murat C."/>
            <person name="Riley R."/>
            <person name="Ohm R."/>
            <person name="Sun H."/>
            <person name="Tunlid A."/>
            <person name="Henrissat B."/>
            <person name="Grigoriev I.V."/>
            <person name="Hibbett D.S."/>
            <person name="Martin F."/>
        </authorList>
    </citation>
    <scope>NUCLEOTIDE SEQUENCE [LARGE SCALE GENOMIC DNA]</scope>
    <source>
        <strain evidence="2">LaAM-08-1</strain>
    </source>
</reference>
<organism evidence="1 2">
    <name type="scientific">Laccaria amethystina LaAM-08-1</name>
    <dbReference type="NCBI Taxonomy" id="1095629"/>
    <lineage>
        <taxon>Eukaryota</taxon>
        <taxon>Fungi</taxon>
        <taxon>Dikarya</taxon>
        <taxon>Basidiomycota</taxon>
        <taxon>Agaricomycotina</taxon>
        <taxon>Agaricomycetes</taxon>
        <taxon>Agaricomycetidae</taxon>
        <taxon>Agaricales</taxon>
        <taxon>Agaricineae</taxon>
        <taxon>Hydnangiaceae</taxon>
        <taxon>Laccaria</taxon>
    </lineage>
</organism>
<gene>
    <name evidence="1" type="ORF">K443DRAFT_283429</name>
</gene>
<dbReference type="HOGENOM" id="CLU_3087571_0_0_1"/>